<evidence type="ECO:0000313" key="1">
    <source>
        <dbReference type="EMBL" id="CAB4148152.1"/>
    </source>
</evidence>
<proteinExistence type="predicted"/>
<protein>
    <submittedName>
        <fullName evidence="2">Baseplate wedge subunit</fullName>
    </submittedName>
</protein>
<name>A0A6J5NM20_9CAUD</name>
<reference evidence="2" key="1">
    <citation type="submission" date="2020-04" db="EMBL/GenBank/DDBJ databases">
        <authorList>
            <person name="Chiriac C."/>
            <person name="Salcher M."/>
            <person name="Ghai R."/>
            <person name="Kavagutti S V."/>
        </authorList>
    </citation>
    <scope>NUCLEOTIDE SEQUENCE</scope>
</reference>
<accession>A0A6J5NM20</accession>
<evidence type="ECO:0000313" key="2">
    <source>
        <dbReference type="EMBL" id="CAB4158175.1"/>
    </source>
</evidence>
<organism evidence="2">
    <name type="scientific">uncultured Caudovirales phage</name>
    <dbReference type="NCBI Taxonomy" id="2100421"/>
    <lineage>
        <taxon>Viruses</taxon>
        <taxon>Duplodnaviria</taxon>
        <taxon>Heunggongvirae</taxon>
        <taxon>Uroviricota</taxon>
        <taxon>Caudoviricetes</taxon>
        <taxon>Peduoviridae</taxon>
        <taxon>Maltschvirus</taxon>
        <taxon>Maltschvirus maltsch</taxon>
    </lineage>
</organism>
<dbReference type="EMBL" id="LR796484">
    <property type="protein sequence ID" value="CAB4148152.1"/>
    <property type="molecule type" value="Genomic_DNA"/>
</dbReference>
<dbReference type="EMBL" id="LR796666">
    <property type="protein sequence ID" value="CAB4158175.1"/>
    <property type="molecule type" value="Genomic_DNA"/>
</dbReference>
<sequence length="571" mass="60018">MANNYIPQVDYTSRDYASIREDLIDLIPEYAPLWTNRDPADFGMTILETFSYMGDILNYYIDKSANEAFISTASQRENVLQLARLLGYKPTESTAATVTVTFSNTSGSSITVPALTQVATSTVSNASTNQIVFETVSAVTVPSGSTSTIVTATQGVTVNSELIGVSNGQVNQTFQLADSPVISGSVSLVVGSINYSEVQYLIDFNGYDPVFSTYTNASGTTFIVFGDNISGRVPPNNAEIYATYRVGGGAEGNVAANTIRYVLTNATSGLSVLNKFVSGSDDGSAKGGADPESTDSIRINAPLSVRSLNRAVSLSDYSALVVQVSGVAKAIAIADVYSSVTVFFAPYGDKGVQVDGVTPSTVFNTLKATVQEYLVDKIPANTTVTFQPPSYVPVLIDAAVTCLPQYKQSLVEADVNSIISELLAFDNVAFADRITLQDVLAAISSVQGVAYSQITRLVREDQNITKTVTNKALSSNVATITVGSGHGFSVGQTIKVADVDTTFNGTYVVTATASTTISYVCVAANVSSTAVTGAAAATALIVGDIICQTNEIPEINYETDVDLTLTGGILS</sequence>
<gene>
    <name evidence="1" type="ORF">UFOVP429_124</name>
    <name evidence="2" type="ORF">UFOVP696_43</name>
</gene>